<dbReference type="AlphaFoldDB" id="A0A4W5JT57"/>
<dbReference type="GO" id="GO:0045454">
    <property type="term" value="P:cell redox homeostasis"/>
    <property type="evidence" value="ECO:0007669"/>
    <property type="project" value="TreeGrafter"/>
</dbReference>
<dbReference type="InterPro" id="IPR050217">
    <property type="entry name" value="Peroxiredoxin"/>
</dbReference>
<dbReference type="Gene3D" id="3.40.30.10">
    <property type="entry name" value="Glutaredoxin"/>
    <property type="match status" value="1"/>
</dbReference>
<dbReference type="Proteomes" id="UP000314982">
    <property type="component" value="Unassembled WGS sequence"/>
</dbReference>
<comment type="similarity">
    <text evidence="1">Belongs to the peroxiredoxin family. AhpC/Prx1 subfamily.</text>
</comment>
<dbReference type="Ensembl" id="ENSHHUT00000003080.1">
    <property type="protein sequence ID" value="ENSHHUP00000002976.1"/>
    <property type="gene ID" value="ENSHHUG00000001827.1"/>
</dbReference>
<evidence type="ECO:0000313" key="10">
    <source>
        <dbReference type="Proteomes" id="UP000314982"/>
    </source>
</evidence>
<keyword evidence="3" id="KW-0575">Peroxidase</keyword>
<feature type="compositionally biased region" description="Polar residues" evidence="8">
    <location>
        <begin position="157"/>
        <end position="185"/>
    </location>
</feature>
<dbReference type="EC" id="1.11.1.24" evidence="2"/>
<proteinExistence type="inferred from homology"/>
<dbReference type="GO" id="GO:0008379">
    <property type="term" value="F:thioredoxin peroxidase activity"/>
    <property type="evidence" value="ECO:0007669"/>
    <property type="project" value="TreeGrafter"/>
</dbReference>
<evidence type="ECO:0000256" key="2">
    <source>
        <dbReference type="ARBA" id="ARBA00013017"/>
    </source>
</evidence>
<evidence type="ECO:0000256" key="8">
    <source>
        <dbReference type="SAM" id="MobiDB-lite"/>
    </source>
</evidence>
<reference evidence="9" key="3">
    <citation type="submission" date="2025-09" db="UniProtKB">
        <authorList>
            <consortium name="Ensembl"/>
        </authorList>
    </citation>
    <scope>IDENTIFICATION</scope>
</reference>
<dbReference type="GO" id="GO:0042744">
    <property type="term" value="P:hydrogen peroxide catabolic process"/>
    <property type="evidence" value="ECO:0007669"/>
    <property type="project" value="TreeGrafter"/>
</dbReference>
<dbReference type="STRING" id="62062.ENSHHUP00000002976"/>
<dbReference type="PANTHER" id="PTHR10681:SF171">
    <property type="entry name" value="PEROXIREDOXIN 4"/>
    <property type="match status" value="1"/>
</dbReference>
<reference evidence="9" key="2">
    <citation type="submission" date="2025-08" db="UniProtKB">
        <authorList>
            <consortium name="Ensembl"/>
        </authorList>
    </citation>
    <scope>IDENTIFICATION</scope>
</reference>
<evidence type="ECO:0000256" key="6">
    <source>
        <dbReference type="ARBA" id="ARBA00023284"/>
    </source>
</evidence>
<reference evidence="10" key="1">
    <citation type="submission" date="2018-06" db="EMBL/GenBank/DDBJ databases">
        <title>Genome assembly of Danube salmon.</title>
        <authorList>
            <person name="Macqueen D.J."/>
            <person name="Gundappa M.K."/>
        </authorList>
    </citation>
    <scope>NUCLEOTIDE SEQUENCE [LARGE SCALE GENOMIC DNA]</scope>
</reference>
<dbReference type="PANTHER" id="PTHR10681">
    <property type="entry name" value="THIOREDOXIN PEROXIDASE"/>
    <property type="match status" value="1"/>
</dbReference>
<keyword evidence="5" id="KW-0560">Oxidoreductase</keyword>
<name>A0A4W5JT57_9TELE</name>
<dbReference type="GO" id="GO:0005783">
    <property type="term" value="C:endoplasmic reticulum"/>
    <property type="evidence" value="ECO:0007669"/>
    <property type="project" value="TreeGrafter"/>
</dbReference>
<dbReference type="GO" id="GO:0006979">
    <property type="term" value="P:response to oxidative stress"/>
    <property type="evidence" value="ECO:0007669"/>
    <property type="project" value="TreeGrafter"/>
</dbReference>
<sequence>MGTAVVDERFKQFNLSDYSWTCDTFVCPTEVIAFSECVEEFSAVGGRGGHLLYRLPGGLGPTRIPLLSDITHQIAKDYGVYMEGLGHTLRQDTHTHTHTHTQPIPGLFIIDSVSILKHVTLNNLPVERSVDETLRLALALKHTTQVGPSAHTHYTGRASNPRATPTPSKSDTQQLTNQSDLVSRC</sequence>
<evidence type="ECO:0000313" key="9">
    <source>
        <dbReference type="Ensembl" id="ENSHHUP00000002976.1"/>
    </source>
</evidence>
<dbReference type="GO" id="GO:0005829">
    <property type="term" value="C:cytosol"/>
    <property type="evidence" value="ECO:0007669"/>
    <property type="project" value="TreeGrafter"/>
</dbReference>
<dbReference type="InterPro" id="IPR036249">
    <property type="entry name" value="Thioredoxin-like_sf"/>
</dbReference>
<organism evidence="9 10">
    <name type="scientific">Hucho hucho</name>
    <name type="common">huchen</name>
    <dbReference type="NCBI Taxonomy" id="62062"/>
    <lineage>
        <taxon>Eukaryota</taxon>
        <taxon>Metazoa</taxon>
        <taxon>Chordata</taxon>
        <taxon>Craniata</taxon>
        <taxon>Vertebrata</taxon>
        <taxon>Euteleostomi</taxon>
        <taxon>Actinopterygii</taxon>
        <taxon>Neopterygii</taxon>
        <taxon>Teleostei</taxon>
        <taxon>Protacanthopterygii</taxon>
        <taxon>Salmoniformes</taxon>
        <taxon>Salmonidae</taxon>
        <taxon>Salmoninae</taxon>
        <taxon>Hucho</taxon>
    </lineage>
</organism>
<keyword evidence="6" id="KW-0676">Redox-active center</keyword>
<evidence type="ECO:0000256" key="3">
    <source>
        <dbReference type="ARBA" id="ARBA00022559"/>
    </source>
</evidence>
<dbReference type="GeneTree" id="ENSGT00940000153430"/>
<feature type="region of interest" description="Disordered" evidence="8">
    <location>
        <begin position="145"/>
        <end position="185"/>
    </location>
</feature>
<keyword evidence="4" id="KW-0049">Antioxidant</keyword>
<evidence type="ECO:0000256" key="4">
    <source>
        <dbReference type="ARBA" id="ARBA00022862"/>
    </source>
</evidence>
<evidence type="ECO:0000256" key="1">
    <source>
        <dbReference type="ARBA" id="ARBA00009796"/>
    </source>
</evidence>
<gene>
    <name evidence="9" type="primary">PRDX4</name>
</gene>
<evidence type="ECO:0000256" key="5">
    <source>
        <dbReference type="ARBA" id="ARBA00023002"/>
    </source>
</evidence>
<keyword evidence="10" id="KW-1185">Reference proteome</keyword>
<dbReference type="SUPFAM" id="SSF52833">
    <property type="entry name" value="Thioredoxin-like"/>
    <property type="match status" value="1"/>
</dbReference>
<accession>A0A4W5JT57</accession>
<protein>
    <recommendedName>
        <fullName evidence="2">thioredoxin-dependent peroxiredoxin</fullName>
        <ecNumber evidence="2">1.11.1.24</ecNumber>
    </recommendedName>
</protein>
<evidence type="ECO:0000256" key="7">
    <source>
        <dbReference type="ARBA" id="ARBA00049091"/>
    </source>
</evidence>
<dbReference type="GO" id="GO:0033554">
    <property type="term" value="P:cellular response to stress"/>
    <property type="evidence" value="ECO:0007669"/>
    <property type="project" value="TreeGrafter"/>
</dbReference>
<comment type="catalytic activity">
    <reaction evidence="7">
        <text>a hydroperoxide + [thioredoxin]-dithiol = an alcohol + [thioredoxin]-disulfide + H2O</text>
        <dbReference type="Rhea" id="RHEA:62620"/>
        <dbReference type="Rhea" id="RHEA-COMP:10698"/>
        <dbReference type="Rhea" id="RHEA-COMP:10700"/>
        <dbReference type="ChEBI" id="CHEBI:15377"/>
        <dbReference type="ChEBI" id="CHEBI:29950"/>
        <dbReference type="ChEBI" id="CHEBI:30879"/>
        <dbReference type="ChEBI" id="CHEBI:35924"/>
        <dbReference type="ChEBI" id="CHEBI:50058"/>
        <dbReference type="EC" id="1.11.1.24"/>
    </reaction>
</comment>